<organism evidence="2 3">
    <name type="scientific">Prevotella dentalis (strain ATCC 49559 / DSM 3688 / JCM 13448 / NCTC 12043 / ES 2772)</name>
    <name type="common">Mitsuokella dentalis</name>
    <dbReference type="NCBI Taxonomy" id="908937"/>
    <lineage>
        <taxon>Bacteria</taxon>
        <taxon>Pseudomonadati</taxon>
        <taxon>Bacteroidota</taxon>
        <taxon>Bacteroidia</taxon>
        <taxon>Bacteroidales</taxon>
        <taxon>Prevotellaceae</taxon>
        <taxon>Prevotella</taxon>
    </lineage>
</organism>
<evidence type="ECO:0000313" key="2">
    <source>
        <dbReference type="EMBL" id="EGQ14052.1"/>
    </source>
</evidence>
<dbReference type="AlphaFoldDB" id="F9D409"/>
<name>F9D409_PREDD</name>
<keyword evidence="1" id="KW-1133">Transmembrane helix</keyword>
<proteinExistence type="predicted"/>
<evidence type="ECO:0000313" key="3">
    <source>
        <dbReference type="Proteomes" id="UP000007820"/>
    </source>
</evidence>
<comment type="caution">
    <text evidence="2">The sequence shown here is derived from an EMBL/GenBank/DDBJ whole genome shotgun (WGS) entry which is preliminary data.</text>
</comment>
<dbReference type="Proteomes" id="UP000007820">
    <property type="component" value="Unassembled WGS sequence"/>
</dbReference>
<gene>
    <name evidence="2" type="ORF">HMPREF9136_1587</name>
</gene>
<keyword evidence="1" id="KW-0472">Membrane</keyword>
<accession>F9D409</accession>
<sequence>MCHTITHRHYTSPCYSPTHFIELHARLMVRHPIPFAALPPLHRITTALALCHYHPYILLIYTVLYLIAKVPLFQSTIKSNTINKR</sequence>
<protein>
    <submittedName>
        <fullName evidence="2">Uncharacterized protein</fullName>
    </submittedName>
</protein>
<dbReference type="EMBL" id="AFPW01000023">
    <property type="protein sequence ID" value="EGQ14052.1"/>
    <property type="molecule type" value="Genomic_DNA"/>
</dbReference>
<reference evidence="2 3" key="1">
    <citation type="submission" date="2011-04" db="EMBL/GenBank/DDBJ databases">
        <authorList>
            <person name="Muzny D."/>
            <person name="Qin X."/>
            <person name="Deng J."/>
            <person name="Jiang H."/>
            <person name="Liu Y."/>
            <person name="Qu J."/>
            <person name="Song X.-Z."/>
            <person name="Zhang L."/>
            <person name="Thornton R."/>
            <person name="Coyle M."/>
            <person name="Francisco L."/>
            <person name="Jackson L."/>
            <person name="Javaid M."/>
            <person name="Korchina V."/>
            <person name="Kovar C."/>
            <person name="Mata R."/>
            <person name="Mathew T."/>
            <person name="Ngo R."/>
            <person name="Nguyen L."/>
            <person name="Nguyen N."/>
            <person name="Okwuonu G."/>
            <person name="Ongeri F."/>
            <person name="Pham C."/>
            <person name="Simmons D."/>
            <person name="Wilczek-Boney K."/>
            <person name="Hale W."/>
            <person name="Jakkamsetti A."/>
            <person name="Pham P."/>
            <person name="Ruth R."/>
            <person name="San Lucas F."/>
            <person name="Warren J."/>
            <person name="Zhang J."/>
            <person name="Zhao Z."/>
            <person name="Zhou C."/>
            <person name="Zhu D."/>
            <person name="Lee S."/>
            <person name="Bess C."/>
            <person name="Blankenburg K."/>
            <person name="Forbes L."/>
            <person name="Fu Q."/>
            <person name="Gubbala S."/>
            <person name="Hirani K."/>
            <person name="Jayaseelan J.C."/>
            <person name="Lara F."/>
            <person name="Munidasa M."/>
            <person name="Palculict T."/>
            <person name="Patil S."/>
            <person name="Pu L.-L."/>
            <person name="Saada N."/>
            <person name="Tang L."/>
            <person name="Weissenberger G."/>
            <person name="Zhu Y."/>
            <person name="Hemphill L."/>
            <person name="Shang Y."/>
            <person name="Youmans B."/>
            <person name="Ayvaz T."/>
            <person name="Ross M."/>
            <person name="Santibanez J."/>
            <person name="Aqrawi P."/>
            <person name="Gross S."/>
            <person name="Joshi V."/>
            <person name="Fowler G."/>
            <person name="Nazareth L."/>
            <person name="Reid J."/>
            <person name="Worley K."/>
            <person name="Petrosino J."/>
            <person name="Highlander S."/>
            <person name="Gibbs R."/>
        </authorList>
    </citation>
    <scope>NUCLEOTIDE SEQUENCE [LARGE SCALE GENOMIC DNA]</scope>
    <source>
        <strain evidence="2 3">DSM 3688</strain>
    </source>
</reference>
<feature type="transmembrane region" description="Helical" evidence="1">
    <location>
        <begin position="44"/>
        <end position="68"/>
    </location>
</feature>
<keyword evidence="1" id="KW-0812">Transmembrane</keyword>
<evidence type="ECO:0000256" key="1">
    <source>
        <dbReference type="SAM" id="Phobius"/>
    </source>
</evidence>